<evidence type="ECO:0000313" key="2">
    <source>
        <dbReference type="EMBL" id="KAG8073719.1"/>
    </source>
</evidence>
<dbReference type="Proteomes" id="UP000729402">
    <property type="component" value="Unassembled WGS sequence"/>
</dbReference>
<accession>A0A8J5T9Y0</accession>
<feature type="region of interest" description="Disordered" evidence="1">
    <location>
        <begin position="1"/>
        <end position="28"/>
    </location>
</feature>
<evidence type="ECO:0000313" key="3">
    <source>
        <dbReference type="Proteomes" id="UP000729402"/>
    </source>
</evidence>
<reference evidence="2" key="2">
    <citation type="submission" date="2021-02" db="EMBL/GenBank/DDBJ databases">
        <authorList>
            <person name="Kimball J.A."/>
            <person name="Haas M.W."/>
            <person name="Macchietto M."/>
            <person name="Kono T."/>
            <person name="Duquette J."/>
            <person name="Shao M."/>
        </authorList>
    </citation>
    <scope>NUCLEOTIDE SEQUENCE</scope>
    <source>
        <tissue evidence="2">Fresh leaf tissue</tissue>
    </source>
</reference>
<dbReference type="AlphaFoldDB" id="A0A8J5T9Y0"/>
<organism evidence="2 3">
    <name type="scientific">Zizania palustris</name>
    <name type="common">Northern wild rice</name>
    <dbReference type="NCBI Taxonomy" id="103762"/>
    <lineage>
        <taxon>Eukaryota</taxon>
        <taxon>Viridiplantae</taxon>
        <taxon>Streptophyta</taxon>
        <taxon>Embryophyta</taxon>
        <taxon>Tracheophyta</taxon>
        <taxon>Spermatophyta</taxon>
        <taxon>Magnoliopsida</taxon>
        <taxon>Liliopsida</taxon>
        <taxon>Poales</taxon>
        <taxon>Poaceae</taxon>
        <taxon>BOP clade</taxon>
        <taxon>Oryzoideae</taxon>
        <taxon>Oryzeae</taxon>
        <taxon>Zizaniinae</taxon>
        <taxon>Zizania</taxon>
    </lineage>
</organism>
<dbReference type="EMBL" id="JAAALK010000283">
    <property type="protein sequence ID" value="KAG8073719.1"/>
    <property type="molecule type" value="Genomic_DNA"/>
</dbReference>
<evidence type="ECO:0000256" key="1">
    <source>
        <dbReference type="SAM" id="MobiDB-lite"/>
    </source>
</evidence>
<comment type="caution">
    <text evidence="2">The sequence shown here is derived from an EMBL/GenBank/DDBJ whole genome shotgun (WGS) entry which is preliminary data.</text>
</comment>
<sequence>MFSHSSCEPGDVCNPTRMGKDSFHRKQKQILQISVRRTSSADLSATKQLSSRGLKMHAVPFRAPLITVFS</sequence>
<protein>
    <submittedName>
        <fullName evidence="2">Uncharacterized protein</fullName>
    </submittedName>
</protein>
<reference evidence="2" key="1">
    <citation type="journal article" date="2021" name="bioRxiv">
        <title>Whole Genome Assembly and Annotation of Northern Wild Rice, Zizania palustris L., Supports a Whole Genome Duplication in the Zizania Genus.</title>
        <authorList>
            <person name="Haas M."/>
            <person name="Kono T."/>
            <person name="Macchietto M."/>
            <person name="Millas R."/>
            <person name="McGilp L."/>
            <person name="Shao M."/>
            <person name="Duquette J."/>
            <person name="Hirsch C.N."/>
            <person name="Kimball J."/>
        </authorList>
    </citation>
    <scope>NUCLEOTIDE SEQUENCE</scope>
    <source>
        <tissue evidence="2">Fresh leaf tissue</tissue>
    </source>
</reference>
<name>A0A8J5T9Y0_ZIZPA</name>
<gene>
    <name evidence="2" type="ORF">GUJ93_ZPchr0006g42431</name>
</gene>
<keyword evidence="3" id="KW-1185">Reference proteome</keyword>
<proteinExistence type="predicted"/>